<organism evidence="1 2">
    <name type="scientific">Pseudomonas cremoricolorata</name>
    <dbReference type="NCBI Taxonomy" id="157783"/>
    <lineage>
        <taxon>Bacteria</taxon>
        <taxon>Pseudomonadati</taxon>
        <taxon>Pseudomonadota</taxon>
        <taxon>Gammaproteobacteria</taxon>
        <taxon>Pseudomonadales</taxon>
        <taxon>Pseudomonadaceae</taxon>
        <taxon>Pseudomonas</taxon>
    </lineage>
</organism>
<dbReference type="Proteomes" id="UP000029493">
    <property type="component" value="Chromosome"/>
</dbReference>
<evidence type="ECO:0008006" key="3">
    <source>
        <dbReference type="Google" id="ProtNLM"/>
    </source>
</evidence>
<evidence type="ECO:0000313" key="1">
    <source>
        <dbReference type="EMBL" id="AIR90706.1"/>
    </source>
</evidence>
<evidence type="ECO:0000313" key="2">
    <source>
        <dbReference type="Proteomes" id="UP000029493"/>
    </source>
</evidence>
<dbReference type="EMBL" id="CP009455">
    <property type="protein sequence ID" value="AIR90706.1"/>
    <property type="molecule type" value="Genomic_DNA"/>
</dbReference>
<dbReference type="KEGG" id="psw:LK03_16125"/>
<gene>
    <name evidence="1" type="ORF">LK03_16125</name>
</gene>
<keyword evidence="2" id="KW-1185">Reference proteome</keyword>
<sequence length="393" mass="43597">MTLDPEYNFELRKLEARGVYWSLAAQVRAPVCDGGFALAQDEHGYWLAPPGCRQVSWTVDTPVVQDGEFDVSSQASRLLLKAEWALLSEPSSLLRLVNGSTGHDTLRAGDAHTSVLGATPAAQGHWQLPASDSAPEFFIVGTPRIEPRQVGDFSVRYVADDWPRVGRLELLSAHEKALRYLGEVVYGAAEVPENARSLMVVWVGIDAQHGRAGGAAGERSFLANYVIGDAANARHHRAATFMILAHEQFHQLANARRGQLPALPAWVNESLAQYYGLRAMHRAIDDEVAVARLTQRFIAPSRPVEHRFAEIEALFASDRPRALELAYHQGAAFWSELDRTLQMVSGGKTTLDQYIPGLLQMTFPEDGRLPDAFLAQLREWKDPRVEHVISDYL</sequence>
<proteinExistence type="predicted"/>
<accession>A0A089WQ62</accession>
<dbReference type="eggNOG" id="COG0308">
    <property type="taxonomic scope" value="Bacteria"/>
</dbReference>
<dbReference type="AlphaFoldDB" id="A0A089WQ62"/>
<reference evidence="1 2" key="1">
    <citation type="submission" date="2014-09" db="EMBL/GenBank/DDBJ databases">
        <authorList>
            <person name="Chan K.-G."/>
        </authorList>
    </citation>
    <scope>NUCLEOTIDE SEQUENCE [LARGE SCALE GENOMIC DNA]</scope>
    <source>
        <strain evidence="1 2">ND07</strain>
    </source>
</reference>
<protein>
    <recommendedName>
        <fullName evidence="3">Peptidase M61 catalytic domain-containing protein</fullName>
    </recommendedName>
</protein>
<name>A0A089WQ62_9PSED</name>